<evidence type="ECO:0000313" key="3">
    <source>
        <dbReference type="EMBL" id="QLG29749.1"/>
    </source>
</evidence>
<feature type="domain" description="Glycosyltransferase subfamily 4-like N-terminal" evidence="2">
    <location>
        <begin position="23"/>
        <end position="138"/>
    </location>
</feature>
<sequence length="318" mass="34495">MRVLQLVTTESAFFQKQVEALERQGVSCTTVSLEKRGSDGRSVRAYGDLYRRLLSEVSGEFDLVHANYGLVGPLAVAQPCRPLVLTLWGSEIMGEAGWLDAVSAWTARRSDAVVAPSASVSRQLDCEHHVVPFGVDTDLFRPIPRADARERLGWDQDADIALFPYDPARSIKNYPLAESVVDRAEGDVTLKTVFDVPYERIPLYMNASDALLVTSRRESGPMVVKEATACDVPVVSTDVGFVADVLEGVEGSSVCSSHGQLVEGLEAALAADGRADGRDRFDAMGLDRMGERLVDVYHEALGRRGEAAPIEGVADVRA</sequence>
<geneLocation type="plasmid" evidence="3 4">
    <name>unnamed1</name>
</geneLocation>
<proteinExistence type="predicted"/>
<dbReference type="SUPFAM" id="SSF53756">
    <property type="entry name" value="UDP-Glycosyltransferase/glycogen phosphorylase"/>
    <property type="match status" value="1"/>
</dbReference>
<dbReference type="OrthoDB" id="193395at2157"/>
<dbReference type="AlphaFoldDB" id="A0A7D5GZQ3"/>
<reference evidence="3 4" key="1">
    <citation type="submission" date="2020-07" db="EMBL/GenBank/DDBJ databases">
        <title>Gai3-2, isolated from salt lake.</title>
        <authorList>
            <person name="Cui H."/>
            <person name="Shi X."/>
        </authorList>
    </citation>
    <scope>NUCLEOTIDE SEQUENCE [LARGE SCALE GENOMIC DNA]</scope>
    <source>
        <strain evidence="3 4">Gai3-2</strain>
        <plasmid evidence="3 4">unnamed1</plasmid>
    </source>
</reference>
<protein>
    <submittedName>
        <fullName evidence="3">Glycosyltransferase</fullName>
    </submittedName>
</protein>
<dbReference type="InterPro" id="IPR028098">
    <property type="entry name" value="Glyco_trans_4-like_N"/>
</dbReference>
<dbReference type="PANTHER" id="PTHR12526">
    <property type="entry name" value="GLYCOSYLTRANSFERASE"/>
    <property type="match status" value="1"/>
</dbReference>
<dbReference type="RefSeq" id="WP_179171323.1">
    <property type="nucleotide sequence ID" value="NZ_CP058530.1"/>
</dbReference>
<dbReference type="Proteomes" id="UP000509750">
    <property type="component" value="Plasmid unnamed1"/>
</dbReference>
<evidence type="ECO:0000259" key="1">
    <source>
        <dbReference type="Pfam" id="PF00534"/>
    </source>
</evidence>
<keyword evidence="4" id="KW-1185">Reference proteome</keyword>
<gene>
    <name evidence="3" type="ORF">HUG10_19280</name>
</gene>
<evidence type="ECO:0000313" key="4">
    <source>
        <dbReference type="Proteomes" id="UP000509750"/>
    </source>
</evidence>
<dbReference type="PANTHER" id="PTHR12526:SF637">
    <property type="entry name" value="GLYCOSYLTRANSFERASE EPSF-RELATED"/>
    <property type="match status" value="1"/>
</dbReference>
<dbReference type="Pfam" id="PF00534">
    <property type="entry name" value="Glycos_transf_1"/>
    <property type="match status" value="1"/>
</dbReference>
<feature type="domain" description="Glycosyl transferase family 1" evidence="1">
    <location>
        <begin position="193"/>
        <end position="269"/>
    </location>
</feature>
<dbReference type="EMBL" id="CP058530">
    <property type="protein sequence ID" value="QLG29749.1"/>
    <property type="molecule type" value="Genomic_DNA"/>
</dbReference>
<dbReference type="Pfam" id="PF13439">
    <property type="entry name" value="Glyco_transf_4"/>
    <property type="match status" value="1"/>
</dbReference>
<dbReference type="Gene3D" id="3.40.50.2000">
    <property type="entry name" value="Glycogen Phosphorylase B"/>
    <property type="match status" value="2"/>
</dbReference>
<keyword evidence="3" id="KW-0614">Plasmid</keyword>
<keyword evidence="3" id="KW-0808">Transferase</keyword>
<organism evidence="3 4">
    <name type="scientific">Halorarum halophilum</name>
    <dbReference type="NCBI Taxonomy" id="2743090"/>
    <lineage>
        <taxon>Archaea</taxon>
        <taxon>Methanobacteriati</taxon>
        <taxon>Methanobacteriota</taxon>
        <taxon>Stenosarchaea group</taxon>
        <taxon>Halobacteria</taxon>
        <taxon>Halobacteriales</taxon>
        <taxon>Haloferacaceae</taxon>
        <taxon>Halorarum</taxon>
    </lineage>
</organism>
<dbReference type="InterPro" id="IPR001296">
    <property type="entry name" value="Glyco_trans_1"/>
</dbReference>
<evidence type="ECO:0000259" key="2">
    <source>
        <dbReference type="Pfam" id="PF13439"/>
    </source>
</evidence>
<name>A0A7D5GZQ3_9EURY</name>
<accession>A0A7D5GZQ3</accession>
<dbReference type="GeneID" id="56031023"/>
<dbReference type="GO" id="GO:0016757">
    <property type="term" value="F:glycosyltransferase activity"/>
    <property type="evidence" value="ECO:0007669"/>
    <property type="project" value="InterPro"/>
</dbReference>
<dbReference type="KEGG" id="halg:HUG10_19280"/>